<comment type="caution">
    <text evidence="2">The sequence shown here is derived from an EMBL/GenBank/DDBJ whole genome shotgun (WGS) entry which is preliminary data.</text>
</comment>
<evidence type="ECO:0000256" key="1">
    <source>
        <dbReference type="SAM" id="MobiDB-lite"/>
    </source>
</evidence>
<protein>
    <submittedName>
        <fullName evidence="2">DUF3027 domain-containing protein</fullName>
    </submittedName>
</protein>
<feature type="compositionally biased region" description="Acidic residues" evidence="1">
    <location>
        <begin position="122"/>
        <end position="135"/>
    </location>
</feature>
<feature type="region of interest" description="Disordered" evidence="1">
    <location>
        <begin position="95"/>
        <end position="148"/>
    </location>
</feature>
<dbReference type="RefSeq" id="WP_377458536.1">
    <property type="nucleotide sequence ID" value="NZ_JBHLUB010000026.1"/>
</dbReference>
<keyword evidence="3" id="KW-1185">Reference proteome</keyword>
<gene>
    <name evidence="2" type="ORF">ACFFFR_05475</name>
</gene>
<organism evidence="2 3">
    <name type="scientific">Micrococcoides hystricis</name>
    <dbReference type="NCBI Taxonomy" id="1572761"/>
    <lineage>
        <taxon>Bacteria</taxon>
        <taxon>Bacillati</taxon>
        <taxon>Actinomycetota</taxon>
        <taxon>Actinomycetes</taxon>
        <taxon>Micrococcales</taxon>
        <taxon>Micrococcaceae</taxon>
        <taxon>Micrococcoides</taxon>
    </lineage>
</organism>
<dbReference type="EMBL" id="JBHLUB010000026">
    <property type="protein sequence ID" value="MFC0581831.1"/>
    <property type="molecule type" value="Genomic_DNA"/>
</dbReference>
<reference evidence="2 3" key="1">
    <citation type="submission" date="2024-09" db="EMBL/GenBank/DDBJ databases">
        <authorList>
            <person name="Sun Q."/>
            <person name="Mori K."/>
        </authorList>
    </citation>
    <scope>NUCLEOTIDE SEQUENCE [LARGE SCALE GENOMIC DNA]</scope>
    <source>
        <strain evidence="2 3">NCAIM B.02604</strain>
    </source>
</reference>
<evidence type="ECO:0000313" key="2">
    <source>
        <dbReference type="EMBL" id="MFC0581831.1"/>
    </source>
</evidence>
<dbReference type="InterPro" id="IPR021391">
    <property type="entry name" value="DUF3027"/>
</dbReference>
<accession>A0ABV6P9P0</accession>
<sequence length="148" mass="16441">MTSTPKSETPLRRRKPKLDPQLAGEIEIARAALAEIADDDQVGEHVGAAADDDRLVTHRFVCLLPGYKGWHWFSTVARASRSKQVTVCELGLVSGDDSLLAPPWVPWSERVSEEERKQEQAEQSEQDGAEDTEQAAEEKQENSSPDED</sequence>
<dbReference type="Pfam" id="PF11228">
    <property type="entry name" value="DUF3027"/>
    <property type="match status" value="1"/>
</dbReference>
<proteinExistence type="predicted"/>
<name>A0ABV6P9P0_9MICC</name>
<feature type="compositionally biased region" description="Basic and acidic residues" evidence="1">
    <location>
        <begin position="110"/>
        <end position="120"/>
    </location>
</feature>
<dbReference type="Proteomes" id="UP001589862">
    <property type="component" value="Unassembled WGS sequence"/>
</dbReference>
<evidence type="ECO:0000313" key="3">
    <source>
        <dbReference type="Proteomes" id="UP001589862"/>
    </source>
</evidence>